<sequence length="36" mass="4300">MEIERIGKDTIRVLFQRVEIYSAIDEMVEILLCMEI</sequence>
<reference evidence="2" key="1">
    <citation type="submission" date="2022-11" db="UniProtKB">
        <authorList>
            <consortium name="WormBaseParasite"/>
        </authorList>
    </citation>
    <scope>IDENTIFICATION</scope>
</reference>
<keyword evidence="1" id="KW-1185">Reference proteome</keyword>
<dbReference type="Proteomes" id="UP000887564">
    <property type="component" value="Unplaced"/>
</dbReference>
<evidence type="ECO:0000313" key="1">
    <source>
        <dbReference type="Proteomes" id="UP000887564"/>
    </source>
</evidence>
<accession>A0A914SI05</accession>
<organism evidence="1 2">
    <name type="scientific">Parascaris equorum</name>
    <name type="common">Equine roundworm</name>
    <dbReference type="NCBI Taxonomy" id="6256"/>
    <lineage>
        <taxon>Eukaryota</taxon>
        <taxon>Metazoa</taxon>
        <taxon>Ecdysozoa</taxon>
        <taxon>Nematoda</taxon>
        <taxon>Chromadorea</taxon>
        <taxon>Rhabditida</taxon>
        <taxon>Spirurina</taxon>
        <taxon>Ascaridomorpha</taxon>
        <taxon>Ascaridoidea</taxon>
        <taxon>Ascarididae</taxon>
        <taxon>Parascaris</taxon>
    </lineage>
</organism>
<dbReference type="WBParaSite" id="PEQ_0001359601-mRNA-1">
    <property type="protein sequence ID" value="PEQ_0001359601-mRNA-1"/>
    <property type="gene ID" value="PEQ_0001359601"/>
</dbReference>
<name>A0A914SI05_PAREQ</name>
<dbReference type="AlphaFoldDB" id="A0A914SI05"/>
<protein>
    <submittedName>
        <fullName evidence="2">Uncharacterized protein</fullName>
    </submittedName>
</protein>
<evidence type="ECO:0000313" key="2">
    <source>
        <dbReference type="WBParaSite" id="PEQ_0001359601-mRNA-1"/>
    </source>
</evidence>
<proteinExistence type="predicted"/>